<dbReference type="Gene3D" id="3.30.160.60">
    <property type="entry name" value="Classic Zinc Finger"/>
    <property type="match status" value="2"/>
</dbReference>
<dbReference type="Pfam" id="PF00096">
    <property type="entry name" value="zf-C2H2"/>
    <property type="match status" value="1"/>
</dbReference>
<dbReference type="InterPro" id="IPR013087">
    <property type="entry name" value="Znf_C2H2_type"/>
</dbReference>
<keyword evidence="1" id="KW-0479">Metal-binding</keyword>
<dbReference type="PROSITE" id="PS50157">
    <property type="entry name" value="ZINC_FINGER_C2H2_2"/>
    <property type="match status" value="2"/>
</dbReference>
<evidence type="ECO:0000256" key="7">
    <source>
        <dbReference type="PROSITE-ProRule" id="PRU00042"/>
    </source>
</evidence>
<dbReference type="InterPro" id="IPR055186">
    <property type="entry name" value="C2H2-2nd_BIRD-IDD"/>
</dbReference>
<accession>A0A9P0Z9N4</accession>
<evidence type="ECO:0000313" key="10">
    <source>
        <dbReference type="Proteomes" id="UP001152484"/>
    </source>
</evidence>
<dbReference type="InterPro" id="IPR036236">
    <property type="entry name" value="Znf_C2H2_sf"/>
</dbReference>
<dbReference type="InterPro" id="IPR055187">
    <property type="entry name" value="C2CH-3rd_BIRD-IDD"/>
</dbReference>
<dbReference type="AlphaFoldDB" id="A0A9P0Z9N4"/>
<keyword evidence="4" id="KW-0862">Zinc</keyword>
<dbReference type="GO" id="GO:0003700">
    <property type="term" value="F:DNA-binding transcription factor activity"/>
    <property type="evidence" value="ECO:0007669"/>
    <property type="project" value="TreeGrafter"/>
</dbReference>
<keyword evidence="5" id="KW-0805">Transcription regulation</keyword>
<feature type="domain" description="C2H2-type" evidence="8">
    <location>
        <begin position="116"/>
        <end position="148"/>
    </location>
</feature>
<dbReference type="InterPro" id="IPR031140">
    <property type="entry name" value="IDD1-16"/>
</dbReference>
<dbReference type="SMART" id="SM00355">
    <property type="entry name" value="ZnF_C2H2"/>
    <property type="match status" value="4"/>
</dbReference>
<evidence type="ECO:0000256" key="1">
    <source>
        <dbReference type="ARBA" id="ARBA00022723"/>
    </source>
</evidence>
<dbReference type="GO" id="GO:0008270">
    <property type="term" value="F:zinc ion binding"/>
    <property type="evidence" value="ECO:0007669"/>
    <property type="project" value="UniProtKB-KW"/>
</dbReference>
<organism evidence="9 10">
    <name type="scientific">Cuscuta europaea</name>
    <name type="common">European dodder</name>
    <dbReference type="NCBI Taxonomy" id="41803"/>
    <lineage>
        <taxon>Eukaryota</taxon>
        <taxon>Viridiplantae</taxon>
        <taxon>Streptophyta</taxon>
        <taxon>Embryophyta</taxon>
        <taxon>Tracheophyta</taxon>
        <taxon>Spermatophyta</taxon>
        <taxon>Magnoliopsida</taxon>
        <taxon>eudicotyledons</taxon>
        <taxon>Gunneridae</taxon>
        <taxon>Pentapetalae</taxon>
        <taxon>asterids</taxon>
        <taxon>lamiids</taxon>
        <taxon>Solanales</taxon>
        <taxon>Convolvulaceae</taxon>
        <taxon>Cuscuteae</taxon>
        <taxon>Cuscuta</taxon>
        <taxon>Cuscuta subgen. Cuscuta</taxon>
    </lineage>
</organism>
<protein>
    <recommendedName>
        <fullName evidence="8">C2H2-type domain-containing protein</fullName>
    </recommendedName>
</protein>
<feature type="domain" description="C2H2-type" evidence="8">
    <location>
        <begin position="37"/>
        <end position="59"/>
    </location>
</feature>
<dbReference type="Pfam" id="PF22995">
    <property type="entry name" value="C2CH-3rd_BIRD-IDD"/>
    <property type="match status" value="1"/>
</dbReference>
<dbReference type="PANTHER" id="PTHR10593:SF188">
    <property type="entry name" value="ZINC FINGER PROTEIN GAI-ASSOCIATED FACTOR 1"/>
    <property type="match status" value="1"/>
</dbReference>
<dbReference type="SUPFAM" id="SSF57667">
    <property type="entry name" value="beta-beta-alpha zinc fingers"/>
    <property type="match status" value="1"/>
</dbReference>
<sequence length="352" mass="38391">MAAETTMQIHPELPGGDDQDVEVIALTPAVLTAENKFLCGVCGRGFQRDQNLQLHRRSHKLPWELKNRDGDAAAPRKKRVYVCPEADCPHHHRSRAIGDLSGIKKHYCRKHGEKKFKCDGCSKAYAVASDLRVHLKNCGSEVCCHCGDIFSKRENIERHQEYCKSLEHGAAMREYQERPFRIPAERLPSPPLTAGSHPAFIGGLQFSGQTQIVTSPVGVMRSQASSSYVHPSRLYGHASPPFQYMAASSPPLLSPALSATAVLQRAAQVGSTYSSSSGGDDGSGDSYIRGLAGRSLNTENEAMMVPSSGFLEYSQMDRSSPAMIFDANCPSTLDFLGLESGGYGNASTSRRW</sequence>
<evidence type="ECO:0000256" key="2">
    <source>
        <dbReference type="ARBA" id="ARBA00022737"/>
    </source>
</evidence>
<evidence type="ECO:0000256" key="4">
    <source>
        <dbReference type="ARBA" id="ARBA00022833"/>
    </source>
</evidence>
<evidence type="ECO:0000259" key="8">
    <source>
        <dbReference type="PROSITE" id="PS50157"/>
    </source>
</evidence>
<reference evidence="9" key="1">
    <citation type="submission" date="2022-07" db="EMBL/GenBank/DDBJ databases">
        <authorList>
            <person name="Macas J."/>
            <person name="Novak P."/>
            <person name="Neumann P."/>
        </authorList>
    </citation>
    <scope>NUCLEOTIDE SEQUENCE</scope>
</reference>
<keyword evidence="2" id="KW-0677">Repeat</keyword>
<dbReference type="OrthoDB" id="1717492at2759"/>
<dbReference type="PROSITE" id="PS00028">
    <property type="entry name" value="ZINC_FINGER_C2H2_1"/>
    <property type="match status" value="1"/>
</dbReference>
<dbReference type="Pfam" id="PF22996">
    <property type="entry name" value="C2H2-2nd_BIRD-IDD"/>
    <property type="match status" value="1"/>
</dbReference>
<keyword evidence="6" id="KW-0804">Transcription</keyword>
<keyword evidence="3 7" id="KW-0863">Zinc-finger</keyword>
<evidence type="ECO:0000256" key="5">
    <source>
        <dbReference type="ARBA" id="ARBA00023015"/>
    </source>
</evidence>
<evidence type="ECO:0000256" key="3">
    <source>
        <dbReference type="ARBA" id="ARBA00022771"/>
    </source>
</evidence>
<dbReference type="GO" id="GO:0005634">
    <property type="term" value="C:nucleus"/>
    <property type="evidence" value="ECO:0007669"/>
    <property type="project" value="TreeGrafter"/>
</dbReference>
<evidence type="ECO:0000256" key="6">
    <source>
        <dbReference type="ARBA" id="ARBA00023163"/>
    </source>
</evidence>
<evidence type="ECO:0000313" key="9">
    <source>
        <dbReference type="EMBL" id="CAH9091529.1"/>
    </source>
</evidence>
<name>A0A9P0Z9N4_CUSEU</name>
<gene>
    <name evidence="9" type="ORF">CEURO_LOCUS11607</name>
</gene>
<keyword evidence="10" id="KW-1185">Reference proteome</keyword>
<dbReference type="EMBL" id="CAMAPE010000027">
    <property type="protein sequence ID" value="CAH9091529.1"/>
    <property type="molecule type" value="Genomic_DNA"/>
</dbReference>
<dbReference type="PANTHER" id="PTHR10593">
    <property type="entry name" value="SERINE/THREONINE-PROTEIN KINASE RIO"/>
    <property type="match status" value="1"/>
</dbReference>
<dbReference type="Proteomes" id="UP001152484">
    <property type="component" value="Unassembled WGS sequence"/>
</dbReference>
<comment type="caution">
    <text evidence="9">The sequence shown here is derived from an EMBL/GenBank/DDBJ whole genome shotgun (WGS) entry which is preliminary data.</text>
</comment>
<proteinExistence type="predicted"/>